<gene>
    <name evidence="5" type="primary">trmJ</name>
    <name evidence="7" type="ORF">ISF26_11200</name>
</gene>
<dbReference type="PIRSF" id="PIRSF004808">
    <property type="entry name" value="LasT"/>
    <property type="match status" value="1"/>
</dbReference>
<evidence type="ECO:0000313" key="7">
    <source>
        <dbReference type="EMBL" id="UFP96968.1"/>
    </source>
</evidence>
<comment type="catalytic activity">
    <reaction evidence="5">
        <text>uridine(32) in tRNA + S-adenosyl-L-methionine = 2'-O-methyluridine(32) in tRNA + S-adenosyl-L-homocysteine + H(+)</text>
        <dbReference type="Rhea" id="RHEA:42936"/>
        <dbReference type="Rhea" id="RHEA-COMP:10107"/>
        <dbReference type="Rhea" id="RHEA-COMP:10290"/>
        <dbReference type="ChEBI" id="CHEBI:15378"/>
        <dbReference type="ChEBI" id="CHEBI:57856"/>
        <dbReference type="ChEBI" id="CHEBI:59789"/>
        <dbReference type="ChEBI" id="CHEBI:65315"/>
        <dbReference type="ChEBI" id="CHEBI:74478"/>
        <dbReference type="EC" id="2.1.1.200"/>
    </reaction>
</comment>
<sequence>MPKQEYDPAHLNVRIVLVAPQGARNLGAIARVMKNFDLSELWLVAPECSPEDEEARHMAVHAADVLEGARIVPTLSQAVADCTRVVGTTARIRTVGDPPLSPAEGARWLGAGEGTAAYVFGPEDRGLSNEELAYCQRTVQIPTGAAYSSLNLAQAVGICAYALFLDSEPPPPVTYSEPMPETEALEGFYAHLERALLEIGYLQPHTAQRKLEKFRRLFNRANLTAQEVALLRGVLRQIGWASTQNRDRQLPLTPDT</sequence>
<keyword evidence="2 5" id="KW-0489">Methyltransferase</keyword>
<protein>
    <recommendedName>
        <fullName evidence="5">tRNA (cytidine/uridine-2'-O-)-methyltransferase TrmJ</fullName>
        <ecNumber evidence="5">2.1.1.200</ecNumber>
    </recommendedName>
    <alternativeName>
        <fullName evidence="5">tRNA (cytidine(32)/uridine(32)-2'-O)-methyltransferase</fullName>
    </alternativeName>
    <alternativeName>
        <fullName evidence="5">tRNA Cm32/Um32 methyltransferase</fullName>
    </alternativeName>
</protein>
<proteinExistence type="inferred from homology"/>
<keyword evidence="5" id="KW-0819">tRNA processing</keyword>
<reference evidence="7 8" key="1">
    <citation type="journal article" date="2021" name="Genome Biol. Evol.">
        <title>Complete Genome Sequencing of a Novel Gloeobacter Species from a Waterfall Cave in Mexico.</title>
        <authorList>
            <person name="Saw J.H."/>
            <person name="Cardona T."/>
            <person name="Montejano G."/>
        </authorList>
    </citation>
    <scope>NUCLEOTIDE SEQUENCE [LARGE SCALE GENOMIC DNA]</scope>
    <source>
        <strain evidence="7">MG652769</strain>
    </source>
</reference>
<dbReference type="SUPFAM" id="SSF75217">
    <property type="entry name" value="alpha/beta knot"/>
    <property type="match status" value="1"/>
</dbReference>
<dbReference type="CDD" id="cd18093">
    <property type="entry name" value="SpoU-like_TrmJ"/>
    <property type="match status" value="1"/>
</dbReference>
<dbReference type="EMBL" id="CP063845">
    <property type="protein sequence ID" value="UFP96968.1"/>
    <property type="molecule type" value="Genomic_DNA"/>
</dbReference>
<name>A0ABY3PT91_9CYAN</name>
<evidence type="ECO:0000256" key="3">
    <source>
        <dbReference type="ARBA" id="ARBA00022679"/>
    </source>
</evidence>
<comment type="function">
    <text evidence="5">Catalyzes the formation of 2'O-methylated cytidine (Cm32) or 2'O-methylated uridine (Um32) at position 32 in tRNA.</text>
</comment>
<keyword evidence="8" id="KW-1185">Reference proteome</keyword>
<comment type="subcellular location">
    <subcellularLocation>
        <location evidence="5">Cytoplasm</location>
    </subcellularLocation>
</comment>
<keyword evidence="3" id="KW-0808">Transferase</keyword>
<dbReference type="GO" id="GO:0008168">
    <property type="term" value="F:methyltransferase activity"/>
    <property type="evidence" value="ECO:0007669"/>
    <property type="project" value="UniProtKB-KW"/>
</dbReference>
<keyword evidence="5" id="KW-0963">Cytoplasm</keyword>
<keyword evidence="4 5" id="KW-0949">S-adenosyl-L-methionine</keyword>
<dbReference type="PANTHER" id="PTHR42786:SF2">
    <property type="entry name" value="TRNA (CYTIDINE_URIDINE-2'-O-)-METHYLTRANSFERASE TRMJ"/>
    <property type="match status" value="1"/>
</dbReference>
<dbReference type="NCBIfam" id="TIGR00050">
    <property type="entry name" value="rRNA_methyl_1"/>
    <property type="match status" value="1"/>
</dbReference>
<accession>A0ABY3PT91</accession>
<dbReference type="PANTHER" id="PTHR42786">
    <property type="entry name" value="TRNA/RRNA METHYLTRANSFERASE"/>
    <property type="match status" value="1"/>
</dbReference>
<dbReference type="InterPro" id="IPR001537">
    <property type="entry name" value="SpoU_MeTrfase"/>
</dbReference>
<evidence type="ECO:0000256" key="4">
    <source>
        <dbReference type="ARBA" id="ARBA00022691"/>
    </source>
</evidence>
<comment type="catalytic activity">
    <reaction evidence="5">
        <text>cytidine(32) in tRNA + S-adenosyl-L-methionine = 2'-O-methylcytidine(32) in tRNA + S-adenosyl-L-homocysteine + H(+)</text>
        <dbReference type="Rhea" id="RHEA:42932"/>
        <dbReference type="Rhea" id="RHEA-COMP:10288"/>
        <dbReference type="Rhea" id="RHEA-COMP:10289"/>
        <dbReference type="ChEBI" id="CHEBI:15378"/>
        <dbReference type="ChEBI" id="CHEBI:57856"/>
        <dbReference type="ChEBI" id="CHEBI:59789"/>
        <dbReference type="ChEBI" id="CHEBI:74495"/>
        <dbReference type="ChEBI" id="CHEBI:82748"/>
        <dbReference type="EC" id="2.1.1.200"/>
    </reaction>
</comment>
<evidence type="ECO:0000313" key="8">
    <source>
        <dbReference type="Proteomes" id="UP001054846"/>
    </source>
</evidence>
<feature type="domain" description="tRNA/rRNA methyltransferase SpoU type" evidence="6">
    <location>
        <begin position="13"/>
        <end position="161"/>
    </location>
</feature>
<dbReference type="GO" id="GO:0032259">
    <property type="term" value="P:methylation"/>
    <property type="evidence" value="ECO:0007669"/>
    <property type="project" value="UniProtKB-KW"/>
</dbReference>
<dbReference type="Proteomes" id="UP001054846">
    <property type="component" value="Chromosome"/>
</dbReference>
<evidence type="ECO:0000256" key="1">
    <source>
        <dbReference type="ARBA" id="ARBA00007228"/>
    </source>
</evidence>
<evidence type="ECO:0000256" key="2">
    <source>
        <dbReference type="ARBA" id="ARBA00022603"/>
    </source>
</evidence>
<evidence type="ECO:0000259" key="6">
    <source>
        <dbReference type="Pfam" id="PF00588"/>
    </source>
</evidence>
<dbReference type="Gene3D" id="3.40.1280.10">
    <property type="match status" value="1"/>
</dbReference>
<organism evidence="7 8">
    <name type="scientific">Gloeobacter morelensis MG652769</name>
    <dbReference type="NCBI Taxonomy" id="2781736"/>
    <lineage>
        <taxon>Bacteria</taxon>
        <taxon>Bacillati</taxon>
        <taxon>Cyanobacteriota</taxon>
        <taxon>Cyanophyceae</taxon>
        <taxon>Gloeobacterales</taxon>
        <taxon>Gloeobacteraceae</taxon>
        <taxon>Gloeobacter</taxon>
        <taxon>Gloeobacter morelensis</taxon>
    </lineage>
</organism>
<evidence type="ECO:0000256" key="5">
    <source>
        <dbReference type="RuleBase" id="RU362024"/>
    </source>
</evidence>
<comment type="similarity">
    <text evidence="1">Belongs to the class IV-like SAM-binding methyltransferase superfamily. RNA methyltransferase TrmH family.</text>
</comment>
<dbReference type="InterPro" id="IPR004384">
    <property type="entry name" value="RNA_MeTrfase_TrmJ/LasT"/>
</dbReference>
<dbReference type="InterPro" id="IPR029028">
    <property type="entry name" value="Alpha/beta_knot_MTases"/>
</dbReference>
<dbReference type="EC" id="2.1.1.200" evidence="5"/>
<dbReference type="Gene3D" id="1.10.8.590">
    <property type="match status" value="1"/>
</dbReference>
<dbReference type="InterPro" id="IPR029026">
    <property type="entry name" value="tRNA_m1G_MTases_N"/>
</dbReference>
<comment type="subunit">
    <text evidence="5">Homodimer.</text>
</comment>
<dbReference type="Pfam" id="PF00588">
    <property type="entry name" value="SpoU_methylase"/>
    <property type="match status" value="1"/>
</dbReference>